<evidence type="ECO:0000313" key="3">
    <source>
        <dbReference type="Proteomes" id="UP000602284"/>
    </source>
</evidence>
<dbReference type="Proteomes" id="UP000602284">
    <property type="component" value="Unassembled WGS sequence"/>
</dbReference>
<evidence type="ECO:0000259" key="1">
    <source>
        <dbReference type="Pfam" id="PF26395"/>
    </source>
</evidence>
<name>A0ABS1J5Z9_9BACL</name>
<keyword evidence="3" id="KW-1185">Reference proteome</keyword>
<accession>A0ABS1J5Z9</accession>
<evidence type="ECO:0000313" key="2">
    <source>
        <dbReference type="EMBL" id="MBL0385620.1"/>
    </source>
</evidence>
<sequence length="137" mass="16316">MKLRYPEFTERISSNRVVWIGKLTPTPLSETYSVLVEFSGECDISIKVISPPLRMRGTEKIPHMYDQERLCLFYPRTQEWDNTKFISKTIIPWTITWLFFYEMWHATGEWLGGGKHPRIPVRRFGSVKRMKKVERGF</sequence>
<proteinExistence type="predicted"/>
<dbReference type="EMBL" id="JAEQNB010000001">
    <property type="protein sequence ID" value="MBL0385620.1"/>
    <property type="molecule type" value="Genomic_DNA"/>
</dbReference>
<dbReference type="Pfam" id="PF26395">
    <property type="entry name" value="E2-CBASS"/>
    <property type="match status" value="1"/>
</dbReference>
<organism evidence="2 3">
    <name type="scientific">Tumebacillus amylolyticus</name>
    <dbReference type="NCBI Taxonomy" id="2801339"/>
    <lineage>
        <taxon>Bacteria</taxon>
        <taxon>Bacillati</taxon>
        <taxon>Bacillota</taxon>
        <taxon>Bacilli</taxon>
        <taxon>Bacillales</taxon>
        <taxon>Alicyclobacillaceae</taxon>
        <taxon>Tumebacillus</taxon>
    </lineage>
</organism>
<dbReference type="InterPro" id="IPR058588">
    <property type="entry name" value="E2-CBASS"/>
</dbReference>
<comment type="caution">
    <text evidence="2">The sequence shown here is derived from an EMBL/GenBank/DDBJ whole genome shotgun (WGS) entry which is preliminary data.</text>
</comment>
<gene>
    <name evidence="2" type="ORF">JJB07_03060</name>
</gene>
<protein>
    <recommendedName>
        <fullName evidence="1">Type II CBASS E2 protein domain-containing protein</fullName>
    </recommendedName>
</protein>
<reference evidence="2 3" key="1">
    <citation type="submission" date="2021-01" db="EMBL/GenBank/DDBJ databases">
        <title>Tumebacillus sp. strain ITR2 16S ribosomal RNA gene Genome sequencing and assembly.</title>
        <authorList>
            <person name="Kang M."/>
        </authorList>
    </citation>
    <scope>NUCLEOTIDE SEQUENCE [LARGE SCALE GENOMIC DNA]</scope>
    <source>
        <strain evidence="2 3">ITR2</strain>
    </source>
</reference>
<feature type="domain" description="Type II CBASS E2 protein" evidence="1">
    <location>
        <begin position="1"/>
        <end position="117"/>
    </location>
</feature>
<dbReference type="RefSeq" id="WP_201631005.1">
    <property type="nucleotide sequence ID" value="NZ_JAEQNB010000001.1"/>
</dbReference>